<comment type="caution">
    <text evidence="2">The sequence shown here is derived from an EMBL/GenBank/DDBJ whole genome shotgun (WGS) entry which is preliminary data.</text>
</comment>
<name>A0A9P8UNF9_9PEZI</name>
<feature type="region of interest" description="Disordered" evidence="1">
    <location>
        <begin position="466"/>
        <end position="613"/>
    </location>
</feature>
<evidence type="ECO:0000256" key="1">
    <source>
        <dbReference type="SAM" id="MobiDB-lite"/>
    </source>
</evidence>
<proteinExistence type="predicted"/>
<dbReference type="RefSeq" id="XP_045959545.1">
    <property type="nucleotide sequence ID" value="XM_046102436.1"/>
</dbReference>
<feature type="compositionally biased region" description="Basic and acidic residues" evidence="1">
    <location>
        <begin position="467"/>
        <end position="478"/>
    </location>
</feature>
<protein>
    <submittedName>
        <fullName evidence="2">Uncharacterized protein</fullName>
    </submittedName>
</protein>
<feature type="compositionally biased region" description="Polar residues" evidence="1">
    <location>
        <begin position="290"/>
        <end position="303"/>
    </location>
</feature>
<reference evidence="2" key="1">
    <citation type="journal article" date="2021" name="Nat. Commun.">
        <title>Genetic determinants of endophytism in the Arabidopsis root mycobiome.</title>
        <authorList>
            <person name="Mesny F."/>
            <person name="Miyauchi S."/>
            <person name="Thiergart T."/>
            <person name="Pickel B."/>
            <person name="Atanasova L."/>
            <person name="Karlsson M."/>
            <person name="Huettel B."/>
            <person name="Barry K.W."/>
            <person name="Haridas S."/>
            <person name="Chen C."/>
            <person name="Bauer D."/>
            <person name="Andreopoulos W."/>
            <person name="Pangilinan J."/>
            <person name="LaButti K."/>
            <person name="Riley R."/>
            <person name="Lipzen A."/>
            <person name="Clum A."/>
            <person name="Drula E."/>
            <person name="Henrissat B."/>
            <person name="Kohler A."/>
            <person name="Grigoriev I.V."/>
            <person name="Martin F.M."/>
            <person name="Hacquard S."/>
        </authorList>
    </citation>
    <scope>NUCLEOTIDE SEQUENCE</scope>
    <source>
        <strain evidence="2">MPI-SDFR-AT-0073</strain>
    </source>
</reference>
<organism evidence="2 3">
    <name type="scientific">Truncatella angustata</name>
    <dbReference type="NCBI Taxonomy" id="152316"/>
    <lineage>
        <taxon>Eukaryota</taxon>
        <taxon>Fungi</taxon>
        <taxon>Dikarya</taxon>
        <taxon>Ascomycota</taxon>
        <taxon>Pezizomycotina</taxon>
        <taxon>Sordariomycetes</taxon>
        <taxon>Xylariomycetidae</taxon>
        <taxon>Amphisphaeriales</taxon>
        <taxon>Sporocadaceae</taxon>
        <taxon>Truncatella</taxon>
    </lineage>
</organism>
<gene>
    <name evidence="2" type="ORF">BKA67DRAFT_560151</name>
</gene>
<evidence type="ECO:0000313" key="2">
    <source>
        <dbReference type="EMBL" id="KAH6655280.1"/>
    </source>
</evidence>
<evidence type="ECO:0000313" key="3">
    <source>
        <dbReference type="Proteomes" id="UP000758603"/>
    </source>
</evidence>
<feature type="compositionally biased region" description="Basic residues" evidence="1">
    <location>
        <begin position="321"/>
        <end position="336"/>
    </location>
</feature>
<keyword evidence="3" id="KW-1185">Reference proteome</keyword>
<feature type="compositionally biased region" description="Acidic residues" evidence="1">
    <location>
        <begin position="562"/>
        <end position="582"/>
    </location>
</feature>
<dbReference type="Proteomes" id="UP000758603">
    <property type="component" value="Unassembled WGS sequence"/>
</dbReference>
<accession>A0A9P8UNF9</accession>
<dbReference type="AlphaFoldDB" id="A0A9P8UNF9"/>
<feature type="compositionally biased region" description="Polar residues" evidence="1">
    <location>
        <begin position="600"/>
        <end position="611"/>
    </location>
</feature>
<dbReference type="EMBL" id="JAGPXC010000003">
    <property type="protein sequence ID" value="KAH6655280.1"/>
    <property type="molecule type" value="Genomic_DNA"/>
</dbReference>
<feature type="region of interest" description="Disordered" evidence="1">
    <location>
        <begin position="681"/>
        <end position="701"/>
    </location>
</feature>
<feature type="region of interest" description="Disordered" evidence="1">
    <location>
        <begin position="259"/>
        <end position="340"/>
    </location>
</feature>
<dbReference type="GeneID" id="70131328"/>
<feature type="compositionally biased region" description="Basic and acidic residues" evidence="1">
    <location>
        <begin position="532"/>
        <end position="541"/>
    </location>
</feature>
<sequence>MAGRRRLRAASNSTVATVDEQQLVYTKETQIIRAASPGLKQEDWPCFLLDEAVVYDKHGQMANLLQVDLQGPFMIRGLLVVEPDQRSCLIRGYQRTQHMWIEISRTYTYSIGLKEESGTPVIWAAGEAAHFELIPAQRYARTASIMFQGIVMHYNVLDVYEAELDALKELEQAKPREKRRKLRIKDVKLELQDIFYRYATAIGDGSTLEEVTERCHDQAGFLLAQFPKDTGFYAWLSNEFPDIVQKLKKKPNPSAEIAFTEPELPASKPASMRQKSSSADSRGSKGKTKIAQTDLSSVSTRAGSKSKLGSFESGSDEQRASRARSVRVKRQSPSKPKRLESIELADVRMRDFAQKPLALPARAKDDPPAAMPVGSASALAVVIDVLNEERQKMLDMWNAGAKHRKHPDSLPVNSWLTKIYMAMSITNYQSKAEVLQYHAGGLARQLAPEWHKSELYRWAKDNANAEPKYEHTTEEHILRIQRRQRNPNTKSSVEKSAPTPIPVPTSGKKPPRGRPSGKAAGLRPSLGGAQKRLREQDGRDDTDFDDEEEPQRKHVRTSEFFASDENEEQLQEDSSSDDEDGDSTDKEPLTRVVIHAEPLPSTTPKGPNHTWSCEEPNCDYVVRSAEDEDGQELIHQHYEEHEKEASDEAKERELKKVNLAMQESRGHLPINHLLDKIRKATSNSKGSDSAELNGRPIPQPIKKALVI</sequence>
<dbReference type="OrthoDB" id="5382953at2759"/>